<evidence type="ECO:0000256" key="11">
    <source>
        <dbReference type="HAMAP-Rule" id="MF_00366"/>
    </source>
</evidence>
<dbReference type="Proteomes" id="UP000195967">
    <property type="component" value="Unassembled WGS sequence"/>
</dbReference>
<comment type="catalytic activity">
    <reaction evidence="10 11">
        <text>RNA(n) + a ribonucleoside 5'-triphosphate = RNA(n+1) + diphosphate</text>
        <dbReference type="Rhea" id="RHEA:21248"/>
        <dbReference type="Rhea" id="RHEA-COMP:14527"/>
        <dbReference type="Rhea" id="RHEA-COMP:17342"/>
        <dbReference type="ChEBI" id="CHEBI:33019"/>
        <dbReference type="ChEBI" id="CHEBI:61557"/>
        <dbReference type="ChEBI" id="CHEBI:140395"/>
        <dbReference type="EC" id="2.7.7.6"/>
    </reaction>
</comment>
<sequence>MRTEQITARALKQVGDDRYKLSLIVAKRAEALANGAVVLVEADTSKMKFADIALLEVAEGKIGLEAIVEGK</sequence>
<evidence type="ECO:0000256" key="9">
    <source>
        <dbReference type="ARBA" id="ARBA00030998"/>
    </source>
</evidence>
<evidence type="ECO:0000313" key="12">
    <source>
        <dbReference type="EMBL" id="OUT12782.1"/>
    </source>
</evidence>
<evidence type="ECO:0000256" key="6">
    <source>
        <dbReference type="ARBA" id="ARBA00022695"/>
    </source>
</evidence>
<comment type="similarity">
    <text evidence="1 11">Belongs to the RNA polymerase subunit omega family.</text>
</comment>
<dbReference type="GO" id="GO:0003677">
    <property type="term" value="F:DNA binding"/>
    <property type="evidence" value="ECO:0007669"/>
    <property type="project" value="UniProtKB-UniRule"/>
</dbReference>
<comment type="caution">
    <text evidence="12">The sequence shown here is derived from an EMBL/GenBank/DDBJ whole genome shotgun (WGS) entry which is preliminary data.</text>
</comment>
<dbReference type="InterPro" id="IPR003716">
    <property type="entry name" value="DNA-dir_RNA_pol_omega"/>
</dbReference>
<dbReference type="Gene3D" id="3.90.940.10">
    <property type="match status" value="1"/>
</dbReference>
<dbReference type="HAMAP" id="MF_00366">
    <property type="entry name" value="RNApol_bact_RpoZ"/>
    <property type="match status" value="1"/>
</dbReference>
<dbReference type="GO" id="GO:0003899">
    <property type="term" value="F:DNA-directed RNA polymerase activity"/>
    <property type="evidence" value="ECO:0007669"/>
    <property type="project" value="UniProtKB-UniRule"/>
</dbReference>
<dbReference type="OrthoDB" id="5334728at2"/>
<name>A0A1L9QZB4_9BACT</name>
<evidence type="ECO:0000256" key="1">
    <source>
        <dbReference type="ARBA" id="ARBA00006711"/>
    </source>
</evidence>
<dbReference type="EC" id="2.7.7.6" evidence="2 11"/>
<accession>A0A1L9QZB4</accession>
<evidence type="ECO:0000256" key="4">
    <source>
        <dbReference type="ARBA" id="ARBA00022478"/>
    </source>
</evidence>
<evidence type="ECO:0000256" key="10">
    <source>
        <dbReference type="ARBA" id="ARBA00048552"/>
    </source>
</evidence>
<comment type="function">
    <text evidence="11">Promotes RNA polymerase assembly. Latches the N- and C-terminal regions of the beta' subunit thereby facilitating its interaction with the beta and alpha subunits.</text>
</comment>
<dbReference type="SUPFAM" id="SSF63562">
    <property type="entry name" value="RPB6/omega subunit-like"/>
    <property type="match status" value="1"/>
</dbReference>
<keyword evidence="5 11" id="KW-0808">Transferase</keyword>
<comment type="subunit">
    <text evidence="11">The RNAP catalytic core consists of 2 alpha, 1 beta, 1 beta' and 1 omega subunit. When a sigma factor is associated with the core the holoenzyme is formed, which can initiate transcription.</text>
</comment>
<dbReference type="InterPro" id="IPR036161">
    <property type="entry name" value="RPB6/omega-like_sf"/>
</dbReference>
<dbReference type="AlphaFoldDB" id="A0A1L9QZB4"/>
<evidence type="ECO:0000256" key="5">
    <source>
        <dbReference type="ARBA" id="ARBA00022679"/>
    </source>
</evidence>
<protein>
    <recommendedName>
        <fullName evidence="3 11">DNA-directed RNA polymerase subunit omega</fullName>
        <shortName evidence="11">RNAP omega subunit</shortName>
        <ecNumber evidence="2 11">2.7.7.6</ecNumber>
    </recommendedName>
    <alternativeName>
        <fullName evidence="9 11">RNA polymerase omega subunit</fullName>
    </alternativeName>
    <alternativeName>
        <fullName evidence="8 11">Transcriptase subunit omega</fullName>
    </alternativeName>
</protein>
<dbReference type="Pfam" id="PF01192">
    <property type="entry name" value="RNA_pol_Rpb6"/>
    <property type="match status" value="1"/>
</dbReference>
<dbReference type="SMART" id="SM01409">
    <property type="entry name" value="RNA_pol_Rpb6"/>
    <property type="match status" value="1"/>
</dbReference>
<evidence type="ECO:0000256" key="3">
    <source>
        <dbReference type="ARBA" id="ARBA00013725"/>
    </source>
</evidence>
<proteinExistence type="inferred from homology"/>
<keyword evidence="7 11" id="KW-0804">Transcription</keyword>
<evidence type="ECO:0000313" key="13">
    <source>
        <dbReference type="Proteomes" id="UP000195967"/>
    </source>
</evidence>
<dbReference type="RefSeq" id="WP_021091717.1">
    <property type="nucleotide sequence ID" value="NZ_CABMKR010000001.1"/>
</dbReference>
<evidence type="ECO:0000256" key="2">
    <source>
        <dbReference type="ARBA" id="ARBA00012418"/>
    </source>
</evidence>
<dbReference type="EMBL" id="NDYO01000001">
    <property type="protein sequence ID" value="OUT12782.1"/>
    <property type="molecule type" value="Genomic_DNA"/>
</dbReference>
<gene>
    <name evidence="11" type="primary">rpoZ</name>
    <name evidence="12" type="ORF">B9N62_00910</name>
</gene>
<dbReference type="GO" id="GO:0006351">
    <property type="term" value="P:DNA-templated transcription"/>
    <property type="evidence" value="ECO:0007669"/>
    <property type="project" value="UniProtKB-UniRule"/>
</dbReference>
<keyword evidence="4 11" id="KW-0240">DNA-directed RNA polymerase</keyword>
<dbReference type="InterPro" id="IPR006110">
    <property type="entry name" value="Pol_omega/Rpo6/RPB6"/>
</dbReference>
<organism evidence="12 13">
    <name type="scientific">Campylobacter concisus</name>
    <dbReference type="NCBI Taxonomy" id="199"/>
    <lineage>
        <taxon>Bacteria</taxon>
        <taxon>Pseudomonadati</taxon>
        <taxon>Campylobacterota</taxon>
        <taxon>Epsilonproteobacteria</taxon>
        <taxon>Campylobacterales</taxon>
        <taxon>Campylobacteraceae</taxon>
        <taxon>Campylobacter</taxon>
    </lineage>
</organism>
<dbReference type="NCBIfam" id="NF001579">
    <property type="entry name" value="PRK00392.6-2"/>
    <property type="match status" value="1"/>
</dbReference>
<evidence type="ECO:0000256" key="7">
    <source>
        <dbReference type="ARBA" id="ARBA00023163"/>
    </source>
</evidence>
<evidence type="ECO:0000256" key="8">
    <source>
        <dbReference type="ARBA" id="ARBA00029924"/>
    </source>
</evidence>
<keyword evidence="6 11" id="KW-0548">Nucleotidyltransferase</keyword>
<reference evidence="12 13" key="1">
    <citation type="submission" date="2017-04" db="EMBL/GenBank/DDBJ databases">
        <title>Complete genome of Campylobacter concisus ATCC 33237T and draft genomes for an additional eight well characterized C. concisus strains.</title>
        <authorList>
            <person name="Cornelius A.J."/>
            <person name="Miller W.G."/>
            <person name="Lastovica A.J."/>
            <person name="On S.L."/>
            <person name="French N.P."/>
            <person name="Vandenberg O."/>
            <person name="Biggs P.J."/>
        </authorList>
    </citation>
    <scope>NUCLEOTIDE SEQUENCE [LARGE SCALE GENOMIC DNA]</scope>
    <source>
        <strain evidence="12 13">Lasto28.99</strain>
    </source>
</reference>
<dbReference type="GO" id="GO:0000428">
    <property type="term" value="C:DNA-directed RNA polymerase complex"/>
    <property type="evidence" value="ECO:0007669"/>
    <property type="project" value="UniProtKB-KW"/>
</dbReference>